<keyword evidence="1" id="KW-0547">Nucleotide-binding</keyword>
<dbReference type="EMBL" id="PGOL01005056">
    <property type="protein sequence ID" value="PKI35986.1"/>
    <property type="molecule type" value="Genomic_DNA"/>
</dbReference>
<keyword evidence="1" id="KW-0067">ATP-binding</keyword>
<comment type="caution">
    <text evidence="3">The sequence shown here is derived from an EMBL/GenBank/DDBJ whole genome shotgun (WGS) entry which is preliminary data.</text>
</comment>
<feature type="binding site" evidence="1">
    <location>
        <position position="143"/>
    </location>
    <ligand>
        <name>ATP</name>
        <dbReference type="ChEBI" id="CHEBI:30616"/>
    </ligand>
</feature>
<dbReference type="GO" id="GO:0004672">
    <property type="term" value="F:protein kinase activity"/>
    <property type="evidence" value="ECO:0007669"/>
    <property type="project" value="InterPro"/>
</dbReference>
<protein>
    <recommendedName>
        <fullName evidence="2">Protein kinase domain-containing protein</fullName>
    </recommendedName>
</protein>
<proteinExistence type="predicted"/>
<organism evidence="3 4">
    <name type="scientific">Punica granatum</name>
    <name type="common">Pomegranate</name>
    <dbReference type="NCBI Taxonomy" id="22663"/>
    <lineage>
        <taxon>Eukaryota</taxon>
        <taxon>Viridiplantae</taxon>
        <taxon>Streptophyta</taxon>
        <taxon>Embryophyta</taxon>
        <taxon>Tracheophyta</taxon>
        <taxon>Spermatophyta</taxon>
        <taxon>Magnoliopsida</taxon>
        <taxon>eudicotyledons</taxon>
        <taxon>Gunneridae</taxon>
        <taxon>Pentapetalae</taxon>
        <taxon>rosids</taxon>
        <taxon>malvids</taxon>
        <taxon>Myrtales</taxon>
        <taxon>Lythraceae</taxon>
        <taxon>Punica</taxon>
    </lineage>
</organism>
<dbReference type="SUPFAM" id="SSF56112">
    <property type="entry name" value="Protein kinase-like (PK-like)"/>
    <property type="match status" value="1"/>
</dbReference>
<dbReference type="InterPro" id="IPR011009">
    <property type="entry name" value="Kinase-like_dom_sf"/>
</dbReference>
<dbReference type="Proteomes" id="UP000233551">
    <property type="component" value="Unassembled WGS sequence"/>
</dbReference>
<dbReference type="STRING" id="22663.A0A2I0HXK5"/>
<reference evidence="3 4" key="1">
    <citation type="submission" date="2017-11" db="EMBL/GenBank/DDBJ databases">
        <title>De-novo sequencing of pomegranate (Punica granatum L.) genome.</title>
        <authorList>
            <person name="Akparov Z."/>
            <person name="Amiraslanov A."/>
            <person name="Hajiyeva S."/>
            <person name="Abbasov M."/>
            <person name="Kaur K."/>
            <person name="Hamwieh A."/>
            <person name="Solovyev V."/>
            <person name="Salamov A."/>
            <person name="Braich B."/>
            <person name="Kosarev P."/>
            <person name="Mahmoud A."/>
            <person name="Hajiyev E."/>
            <person name="Babayeva S."/>
            <person name="Izzatullayeva V."/>
            <person name="Mammadov A."/>
            <person name="Mammadov A."/>
            <person name="Sharifova S."/>
            <person name="Ojaghi J."/>
            <person name="Eynullazada K."/>
            <person name="Bayramov B."/>
            <person name="Abdulazimova A."/>
            <person name="Shahmuradov I."/>
        </authorList>
    </citation>
    <scope>NUCLEOTIDE SEQUENCE [LARGE SCALE GENOMIC DNA]</scope>
    <source>
        <strain evidence="4">cv. AG2017</strain>
        <tissue evidence="3">Leaf</tissue>
    </source>
</reference>
<dbReference type="InterPro" id="IPR000719">
    <property type="entry name" value="Prot_kinase_dom"/>
</dbReference>
<name>A0A2I0HXK5_PUNGR</name>
<accession>A0A2I0HXK5</accession>
<dbReference type="PROSITE" id="PS50011">
    <property type="entry name" value="PROTEIN_KINASE_DOM"/>
    <property type="match status" value="1"/>
</dbReference>
<dbReference type="InterPro" id="IPR017441">
    <property type="entry name" value="Protein_kinase_ATP_BS"/>
</dbReference>
<evidence type="ECO:0000313" key="4">
    <source>
        <dbReference type="Proteomes" id="UP000233551"/>
    </source>
</evidence>
<evidence type="ECO:0000256" key="1">
    <source>
        <dbReference type="PROSITE-ProRule" id="PRU10141"/>
    </source>
</evidence>
<dbReference type="PROSITE" id="PS00107">
    <property type="entry name" value="PROTEIN_KINASE_ATP"/>
    <property type="match status" value="1"/>
</dbReference>
<sequence length="165" mass="18602">MQVQLIKLTLLPALISHNPIRKHGKWQHCKQLGCQKYKTPDLPLHLVEDISRDPICHEHDQSVGNEGDQPILALPIPRVETGEDLRSNEGGPLVPTRSSQGLSHDVDDFDIAWDDLKMGERIGAGSFGTVCRAIWQGVDVAVKILVEVDFRAEQYKEFLTEFLRE</sequence>
<dbReference type="Gene3D" id="3.30.200.20">
    <property type="entry name" value="Phosphorylase Kinase, domain 1"/>
    <property type="match status" value="1"/>
</dbReference>
<dbReference type="AlphaFoldDB" id="A0A2I0HXK5"/>
<feature type="domain" description="Protein kinase" evidence="2">
    <location>
        <begin position="116"/>
        <end position="165"/>
    </location>
</feature>
<evidence type="ECO:0000313" key="3">
    <source>
        <dbReference type="EMBL" id="PKI35986.1"/>
    </source>
</evidence>
<evidence type="ECO:0000259" key="2">
    <source>
        <dbReference type="PROSITE" id="PS50011"/>
    </source>
</evidence>
<gene>
    <name evidence="3" type="ORF">CRG98_043615</name>
</gene>
<keyword evidence="4" id="KW-1185">Reference proteome</keyword>
<dbReference type="GO" id="GO:0005524">
    <property type="term" value="F:ATP binding"/>
    <property type="evidence" value="ECO:0007669"/>
    <property type="project" value="UniProtKB-UniRule"/>
</dbReference>
<feature type="non-terminal residue" evidence="3">
    <location>
        <position position="165"/>
    </location>
</feature>